<dbReference type="InterPro" id="IPR023546">
    <property type="entry name" value="MGMT"/>
</dbReference>
<dbReference type="STRING" id="1121919.SAMN02745975_01186"/>
<dbReference type="Proteomes" id="UP000184536">
    <property type="component" value="Unassembled WGS sequence"/>
</dbReference>
<reference evidence="13" key="1">
    <citation type="submission" date="2016-11" db="EMBL/GenBank/DDBJ databases">
        <authorList>
            <person name="Varghese N."/>
            <person name="Submissions S."/>
        </authorList>
    </citation>
    <scope>NUCLEOTIDE SEQUENCE [LARGE SCALE GENOMIC DNA]</scope>
    <source>
        <strain evidence="13">DSM 17957</strain>
    </source>
</reference>
<evidence type="ECO:0000256" key="7">
    <source>
        <dbReference type="ARBA" id="ARBA00023204"/>
    </source>
</evidence>
<evidence type="ECO:0000256" key="2">
    <source>
        <dbReference type="ARBA" id="ARBA00008711"/>
    </source>
</evidence>
<dbReference type="InterPro" id="IPR014048">
    <property type="entry name" value="MethylDNA_cys_MeTrfase_DNA-bd"/>
</dbReference>
<dbReference type="FunFam" id="1.10.10.10:FF:000214">
    <property type="entry name" value="Methylated-DNA--protein-cysteine methyltransferase"/>
    <property type="match status" value="1"/>
</dbReference>
<comment type="miscellaneous">
    <text evidence="9">This enzyme catalyzes only one turnover and therefore is not strictly catalytic. According to one definition, an enzyme is a biocatalyst that acts repeatedly and over many reaction cycles.</text>
</comment>
<sequence length="175" mass="19618">MKRVFYGKAKTTLGEFYVASSDQGLCRIALENEEESSFLKWLHKHFDHVEESYDRNEQIINQLTAYGKGLLKEFTVPLHLIGTPFQQKVWQALMAVPYGTVSSYRDIAEKIGLPKGFRAVGMANNKNNIPIVIPCHRIIGVDRSLVGYGGGLDFKIKLLALEGINVYEGKAVTNL</sequence>
<dbReference type="InterPro" id="IPR008332">
    <property type="entry name" value="MethylG_MeTrfase_N"/>
</dbReference>
<name>A0A1M6G612_9FIRM</name>
<dbReference type="GO" id="GO:0003908">
    <property type="term" value="F:methylated-DNA-[protein]-cysteine S-methyltransferase activity"/>
    <property type="evidence" value="ECO:0007669"/>
    <property type="project" value="UniProtKB-UniRule"/>
</dbReference>
<evidence type="ECO:0000256" key="3">
    <source>
        <dbReference type="ARBA" id="ARBA00022490"/>
    </source>
</evidence>
<dbReference type="PANTHER" id="PTHR10815:SF5">
    <property type="entry name" value="METHYLATED-DNA--PROTEIN-CYSTEINE METHYLTRANSFERASE"/>
    <property type="match status" value="1"/>
</dbReference>
<keyword evidence="6 9" id="KW-0227">DNA damage</keyword>
<comment type="subcellular location">
    <subcellularLocation>
        <location evidence="9">Cytoplasm</location>
    </subcellularLocation>
</comment>
<keyword evidence="3 9" id="KW-0963">Cytoplasm</keyword>
<evidence type="ECO:0000259" key="10">
    <source>
        <dbReference type="Pfam" id="PF01035"/>
    </source>
</evidence>
<dbReference type="Pfam" id="PF02870">
    <property type="entry name" value="Methyltransf_1N"/>
    <property type="match status" value="1"/>
</dbReference>
<dbReference type="InterPro" id="IPR036217">
    <property type="entry name" value="MethylDNA_cys_MeTrfase_DNAb"/>
</dbReference>
<dbReference type="GO" id="GO:0006307">
    <property type="term" value="P:DNA alkylation repair"/>
    <property type="evidence" value="ECO:0007669"/>
    <property type="project" value="UniProtKB-UniRule"/>
</dbReference>
<dbReference type="InterPro" id="IPR036631">
    <property type="entry name" value="MGMT_N_sf"/>
</dbReference>
<dbReference type="SUPFAM" id="SSF46767">
    <property type="entry name" value="Methylated DNA-protein cysteine methyltransferase, C-terminal domain"/>
    <property type="match status" value="1"/>
</dbReference>
<comment type="function">
    <text evidence="9">Involved in the cellular defense against the biological effects of O6-methylguanine (O6-MeG) and O4-methylthymine (O4-MeT) in DNA. Repairs the methylated nucleobase in DNA by stoichiometrically transferring the methyl group to a cysteine residue in the enzyme. This is a suicide reaction: the enzyme is irreversibly inactivated.</text>
</comment>
<dbReference type="PANTHER" id="PTHR10815">
    <property type="entry name" value="METHYLATED-DNA--PROTEIN-CYSTEINE METHYLTRANSFERASE"/>
    <property type="match status" value="1"/>
</dbReference>
<evidence type="ECO:0000256" key="1">
    <source>
        <dbReference type="ARBA" id="ARBA00001286"/>
    </source>
</evidence>
<keyword evidence="7 9" id="KW-0234">DNA repair</keyword>
<keyword evidence="4 9" id="KW-0489">Methyltransferase</keyword>
<dbReference type="AlphaFoldDB" id="A0A1M6G612"/>
<evidence type="ECO:0000259" key="11">
    <source>
        <dbReference type="Pfam" id="PF02870"/>
    </source>
</evidence>
<dbReference type="GO" id="GO:0005737">
    <property type="term" value="C:cytoplasm"/>
    <property type="evidence" value="ECO:0007669"/>
    <property type="project" value="UniProtKB-SubCell"/>
</dbReference>
<dbReference type="NCBIfam" id="TIGR00589">
    <property type="entry name" value="ogt"/>
    <property type="match status" value="1"/>
</dbReference>
<dbReference type="Gene3D" id="3.30.160.70">
    <property type="entry name" value="Methylated DNA-protein cysteine methyltransferase domain"/>
    <property type="match status" value="1"/>
</dbReference>
<dbReference type="HAMAP" id="MF_00772">
    <property type="entry name" value="OGT"/>
    <property type="match status" value="1"/>
</dbReference>
<dbReference type="InterPro" id="IPR036388">
    <property type="entry name" value="WH-like_DNA-bd_sf"/>
</dbReference>
<accession>A0A1M6G612</accession>
<comment type="similarity">
    <text evidence="2 9">Belongs to the MGMT family.</text>
</comment>
<dbReference type="Gene3D" id="1.10.10.10">
    <property type="entry name" value="Winged helix-like DNA-binding domain superfamily/Winged helix DNA-binding domain"/>
    <property type="match status" value="1"/>
</dbReference>
<dbReference type="RefSeq" id="WP_110940427.1">
    <property type="nucleotide sequence ID" value="NZ_FQZV01000013.1"/>
</dbReference>
<evidence type="ECO:0000256" key="8">
    <source>
        <dbReference type="ARBA" id="ARBA00049348"/>
    </source>
</evidence>
<dbReference type="CDD" id="cd06445">
    <property type="entry name" value="ATase"/>
    <property type="match status" value="1"/>
</dbReference>
<evidence type="ECO:0000313" key="12">
    <source>
        <dbReference type="EMBL" id="SHJ05385.1"/>
    </source>
</evidence>
<comment type="catalytic activity">
    <reaction evidence="1 9">
        <text>a 4-O-methyl-thymidine in DNA + L-cysteinyl-[protein] = a thymidine in DNA + S-methyl-L-cysteinyl-[protein]</text>
        <dbReference type="Rhea" id="RHEA:53428"/>
        <dbReference type="Rhea" id="RHEA-COMP:10131"/>
        <dbReference type="Rhea" id="RHEA-COMP:10132"/>
        <dbReference type="Rhea" id="RHEA-COMP:13555"/>
        <dbReference type="Rhea" id="RHEA-COMP:13556"/>
        <dbReference type="ChEBI" id="CHEBI:29950"/>
        <dbReference type="ChEBI" id="CHEBI:82612"/>
        <dbReference type="ChEBI" id="CHEBI:137386"/>
        <dbReference type="ChEBI" id="CHEBI:137387"/>
        <dbReference type="EC" id="2.1.1.63"/>
    </reaction>
</comment>
<dbReference type="SUPFAM" id="SSF53155">
    <property type="entry name" value="Methylated DNA-protein cysteine methyltransferase domain"/>
    <property type="match status" value="1"/>
</dbReference>
<keyword evidence="5 9" id="KW-0808">Transferase</keyword>
<keyword evidence="13" id="KW-1185">Reference proteome</keyword>
<evidence type="ECO:0000313" key="13">
    <source>
        <dbReference type="Proteomes" id="UP000184536"/>
    </source>
</evidence>
<dbReference type="OrthoDB" id="9802228at2"/>
<evidence type="ECO:0000256" key="4">
    <source>
        <dbReference type="ARBA" id="ARBA00022603"/>
    </source>
</evidence>
<dbReference type="PROSITE" id="PS00374">
    <property type="entry name" value="MGMT"/>
    <property type="match status" value="1"/>
</dbReference>
<feature type="active site" description="Nucleophile; methyl group acceptor" evidence="9">
    <location>
        <position position="135"/>
    </location>
</feature>
<comment type="catalytic activity">
    <reaction evidence="8 9">
        <text>a 6-O-methyl-2'-deoxyguanosine in DNA + L-cysteinyl-[protein] = S-methyl-L-cysteinyl-[protein] + a 2'-deoxyguanosine in DNA</text>
        <dbReference type="Rhea" id="RHEA:24000"/>
        <dbReference type="Rhea" id="RHEA-COMP:10131"/>
        <dbReference type="Rhea" id="RHEA-COMP:10132"/>
        <dbReference type="Rhea" id="RHEA-COMP:11367"/>
        <dbReference type="Rhea" id="RHEA-COMP:11368"/>
        <dbReference type="ChEBI" id="CHEBI:29950"/>
        <dbReference type="ChEBI" id="CHEBI:82612"/>
        <dbReference type="ChEBI" id="CHEBI:85445"/>
        <dbReference type="ChEBI" id="CHEBI:85448"/>
        <dbReference type="EC" id="2.1.1.63"/>
    </reaction>
</comment>
<evidence type="ECO:0000256" key="6">
    <source>
        <dbReference type="ARBA" id="ARBA00022763"/>
    </source>
</evidence>
<evidence type="ECO:0000256" key="9">
    <source>
        <dbReference type="HAMAP-Rule" id="MF_00772"/>
    </source>
</evidence>
<evidence type="ECO:0000256" key="5">
    <source>
        <dbReference type="ARBA" id="ARBA00022679"/>
    </source>
</evidence>
<feature type="domain" description="Methylated-DNA-[protein]-cysteine S-methyltransferase DNA binding" evidence="10">
    <location>
        <begin position="84"/>
        <end position="164"/>
    </location>
</feature>
<organism evidence="12 13">
    <name type="scientific">Geosporobacter subterraneus DSM 17957</name>
    <dbReference type="NCBI Taxonomy" id="1121919"/>
    <lineage>
        <taxon>Bacteria</taxon>
        <taxon>Bacillati</taxon>
        <taxon>Bacillota</taxon>
        <taxon>Clostridia</taxon>
        <taxon>Peptostreptococcales</taxon>
        <taxon>Thermotaleaceae</taxon>
        <taxon>Geosporobacter</taxon>
    </lineage>
</organism>
<dbReference type="EMBL" id="FQZV01000013">
    <property type="protein sequence ID" value="SHJ05385.1"/>
    <property type="molecule type" value="Genomic_DNA"/>
</dbReference>
<gene>
    <name evidence="12" type="ORF">SAMN02745975_01186</name>
</gene>
<protein>
    <recommendedName>
        <fullName evidence="9">Methylated-DNA--protein-cysteine methyltransferase</fullName>
        <ecNumber evidence="9">2.1.1.63</ecNumber>
    </recommendedName>
    <alternativeName>
        <fullName evidence="9">6-O-methylguanine-DNA methyltransferase</fullName>
        <shortName evidence="9">MGMT</shortName>
    </alternativeName>
    <alternativeName>
        <fullName evidence="9">O-6-methylguanine-DNA-alkyltransferase</fullName>
    </alternativeName>
</protein>
<feature type="domain" description="Methylguanine DNA methyltransferase ribonuclease-like" evidence="11">
    <location>
        <begin position="4"/>
        <end position="79"/>
    </location>
</feature>
<dbReference type="Pfam" id="PF01035">
    <property type="entry name" value="DNA_binding_1"/>
    <property type="match status" value="1"/>
</dbReference>
<proteinExistence type="inferred from homology"/>
<dbReference type="GO" id="GO:0032259">
    <property type="term" value="P:methylation"/>
    <property type="evidence" value="ECO:0007669"/>
    <property type="project" value="UniProtKB-KW"/>
</dbReference>
<dbReference type="InterPro" id="IPR001497">
    <property type="entry name" value="MethylDNA_cys_MeTrfase_AS"/>
</dbReference>
<dbReference type="EC" id="2.1.1.63" evidence="9"/>